<name>A0A023WRR7_STUST</name>
<organism evidence="2 3">
    <name type="scientific">Stutzerimonas stutzeri</name>
    <name type="common">Pseudomonas stutzeri</name>
    <dbReference type="NCBI Taxonomy" id="316"/>
    <lineage>
        <taxon>Bacteria</taxon>
        <taxon>Pseudomonadati</taxon>
        <taxon>Pseudomonadota</taxon>
        <taxon>Gammaproteobacteria</taxon>
        <taxon>Pseudomonadales</taxon>
        <taxon>Pseudomonadaceae</taxon>
        <taxon>Stutzerimonas</taxon>
    </lineage>
</organism>
<sequence length="436" mass="48351">MALVSIGQVENLEDLVRDLQAVHEALESSCRAQIALAERTYEGAENASQLSEDLLDDAIQQELSTSQASEDAQRAVDTAYASLDAAEASLSSCAAQPVFEDGASPDCSWEHDRTVEARAEVDQACNALEQTRADLETAMENRMAMERRLEMTRQATTMAAQALAQAMQECNTRLLSVRQAIDRGIARLSAAQQALEAYLATNPVAADFYAWLKWDPVKQGGVVTPEVLRDRMNLSSEHRQMLQEYLYERNPDYRAKVDRFREQWVAANGDVERNGVVRKIRIELCGEFGEQLARHALAPMGGRIETQGRTFVGENGRYTKTDLLITDLRVPVVLGRGQGMGAQVGGSLALEVKCGKAQYLYAQKDHMVFQAEGHKHADAQFTLCSRDIQDLSPEKQKELRDALREAGSPLIGMLPSKNEIDLSCLDFVRQSEEVQP</sequence>
<feature type="coiled-coil region" evidence="1">
    <location>
        <begin position="118"/>
        <end position="155"/>
    </location>
</feature>
<dbReference type="AlphaFoldDB" id="A0A023WRR7"/>
<evidence type="ECO:0000313" key="2">
    <source>
        <dbReference type="EMBL" id="AHY42828.1"/>
    </source>
</evidence>
<dbReference type="RefSeq" id="WP_038659639.1">
    <property type="nucleotide sequence ID" value="NZ_JAMOHO010000013.1"/>
</dbReference>
<reference evidence="2 3" key="1">
    <citation type="submission" date="2014-03" db="EMBL/GenBank/DDBJ databases">
        <title>Complete genome sequence of Pseudomonas stutzeri 19SMN4.</title>
        <authorList>
            <person name="Brunet-Galmes I."/>
            <person name="Nogales B."/>
            <person name="Busquets A."/>
            <person name="Pena A."/>
            <person name="Gomila M."/>
            <person name="Garcia-Valdes E."/>
            <person name="Lalucat J."/>
            <person name="Bennasar A."/>
            <person name="Bosch R."/>
        </authorList>
    </citation>
    <scope>NUCLEOTIDE SEQUENCE [LARGE SCALE GENOMIC DNA]</scope>
    <source>
        <strain evidence="2 3">19SMN4</strain>
    </source>
</reference>
<keyword evidence="1" id="KW-0175">Coiled coil</keyword>
<protein>
    <submittedName>
        <fullName evidence="2">Uncharacterized protein</fullName>
    </submittedName>
</protein>
<evidence type="ECO:0000313" key="3">
    <source>
        <dbReference type="Proteomes" id="UP000025238"/>
    </source>
</evidence>
<dbReference type="Proteomes" id="UP000025238">
    <property type="component" value="Chromosome"/>
</dbReference>
<gene>
    <name evidence="2" type="ORF">UIB01_10240</name>
</gene>
<dbReference type="KEGG" id="pstu:UIB01_10240"/>
<proteinExistence type="predicted"/>
<evidence type="ECO:0000256" key="1">
    <source>
        <dbReference type="SAM" id="Coils"/>
    </source>
</evidence>
<accession>A0A023WRR7</accession>
<dbReference type="EMBL" id="CP007509">
    <property type="protein sequence ID" value="AHY42828.1"/>
    <property type="molecule type" value="Genomic_DNA"/>
</dbReference>
<dbReference type="PATRIC" id="fig|316.97.peg.2051"/>